<feature type="compositionally biased region" description="Polar residues" evidence="1">
    <location>
        <begin position="142"/>
        <end position="157"/>
    </location>
</feature>
<dbReference type="GeneID" id="111310075"/>
<proteinExistence type="predicted"/>
<feature type="region of interest" description="Disordered" evidence="1">
    <location>
        <begin position="302"/>
        <end position="367"/>
    </location>
</feature>
<keyword evidence="2" id="KW-1185">Reference proteome</keyword>
<reference evidence="3" key="1">
    <citation type="submission" date="2025-08" db="UniProtKB">
        <authorList>
            <consortium name="RefSeq"/>
        </authorList>
    </citation>
    <scope>IDENTIFICATION</scope>
    <source>
        <tissue evidence="3">Fruit stalk</tissue>
    </source>
</reference>
<name>A0A6P6AJB1_DURZI</name>
<sequence>MGNWRNQLRFYPLRRPPKYPSCYHDPEPSLSEYCNDGVPLWEKKFCTLVGRISWRKIVDARVICYSDNVLDWDDSAGEEAFQNAKKRYWAEINGFSCDISAPDPSSYIDEINWNPYIDPELIRDLEQECFAPNDGENKVARNLSSPPSEGRNTNPSKVDNPWECKSDIQVIEGLNDLNGWGRSVSKVDNSRNLSSNGNNPWDNSINWGNQSGRHNSWGDYGTRDWNAGNNSWGHSWQVIGSKKDGGWGDFKRNSWGRNQQDSKKLSNGYNSWDRSFAQHSGAPNDQGWGYCGRKRKSRVWKPRENHNIGSRKLDLRRTSSNGGAWHSGSRKREGSHQYIPRYESSRLQRDDNLTSHCWRSGKPNKEG</sequence>
<evidence type="ECO:0000313" key="3">
    <source>
        <dbReference type="RefSeq" id="XP_022764923.1"/>
    </source>
</evidence>
<gene>
    <name evidence="3" type="primary">LOC111310075</name>
</gene>
<evidence type="ECO:0000313" key="2">
    <source>
        <dbReference type="Proteomes" id="UP000515121"/>
    </source>
</evidence>
<dbReference type="OrthoDB" id="1888797at2759"/>
<dbReference type="PANTHER" id="PTHR34567">
    <property type="entry name" value="FK506-BINDING-LIKE PROTEIN"/>
    <property type="match status" value="1"/>
</dbReference>
<accession>A0A6P6AJB1</accession>
<feature type="compositionally biased region" description="Basic and acidic residues" evidence="1">
    <location>
        <begin position="343"/>
        <end position="353"/>
    </location>
</feature>
<feature type="compositionally biased region" description="Basic and acidic residues" evidence="1">
    <location>
        <begin position="302"/>
        <end position="317"/>
    </location>
</feature>
<evidence type="ECO:0000256" key="1">
    <source>
        <dbReference type="SAM" id="MobiDB-lite"/>
    </source>
</evidence>
<dbReference type="RefSeq" id="XP_022764923.1">
    <property type="nucleotide sequence ID" value="XM_022909188.1"/>
</dbReference>
<dbReference type="PANTHER" id="PTHR34567:SF9">
    <property type="entry name" value="CONTAINING PROTEIN, PUTATIVE-RELATED"/>
    <property type="match status" value="1"/>
</dbReference>
<organism evidence="2 3">
    <name type="scientific">Durio zibethinus</name>
    <name type="common">Durian</name>
    <dbReference type="NCBI Taxonomy" id="66656"/>
    <lineage>
        <taxon>Eukaryota</taxon>
        <taxon>Viridiplantae</taxon>
        <taxon>Streptophyta</taxon>
        <taxon>Embryophyta</taxon>
        <taxon>Tracheophyta</taxon>
        <taxon>Spermatophyta</taxon>
        <taxon>Magnoliopsida</taxon>
        <taxon>eudicotyledons</taxon>
        <taxon>Gunneridae</taxon>
        <taxon>Pentapetalae</taxon>
        <taxon>rosids</taxon>
        <taxon>malvids</taxon>
        <taxon>Malvales</taxon>
        <taxon>Malvaceae</taxon>
        <taxon>Helicteroideae</taxon>
        <taxon>Durio</taxon>
    </lineage>
</organism>
<dbReference type="Proteomes" id="UP000515121">
    <property type="component" value="Unplaced"/>
</dbReference>
<feature type="region of interest" description="Disordered" evidence="1">
    <location>
        <begin position="136"/>
        <end position="162"/>
    </location>
</feature>
<protein>
    <submittedName>
        <fullName evidence="3">Uncharacterized protein LOC111310075</fullName>
    </submittedName>
</protein>
<dbReference type="AlphaFoldDB" id="A0A6P6AJB1"/>
<dbReference type="KEGG" id="dzi:111310075"/>